<feature type="non-terminal residue" evidence="1">
    <location>
        <position position="87"/>
    </location>
</feature>
<dbReference type="EMBL" id="AUZY01001142">
    <property type="protein sequence ID" value="EQD76095.1"/>
    <property type="molecule type" value="Genomic_DNA"/>
</dbReference>
<gene>
    <name evidence="1" type="ORF">B1B_01918</name>
</gene>
<dbReference type="AlphaFoldDB" id="T1D102"/>
<reference evidence="1" key="1">
    <citation type="submission" date="2013-08" db="EMBL/GenBank/DDBJ databases">
        <authorList>
            <person name="Mendez C."/>
            <person name="Richter M."/>
            <person name="Ferrer M."/>
            <person name="Sanchez J."/>
        </authorList>
    </citation>
    <scope>NUCLEOTIDE SEQUENCE</scope>
</reference>
<name>T1D102_9ZZZZ</name>
<sequence>MDMIEIKKGGKYRVLSASGGDDSITTEGEFVGYTVLGEEGAIVFRVKEKDRSFLRMIPVGGVFSIEFDNEDLLKVKEKRDEHEKTTT</sequence>
<comment type="caution">
    <text evidence="1">The sequence shown here is derived from an EMBL/GenBank/DDBJ whole genome shotgun (WGS) entry which is preliminary data.</text>
</comment>
<protein>
    <submittedName>
        <fullName evidence="1">Uncharacterized protein</fullName>
    </submittedName>
</protein>
<reference evidence="1" key="2">
    <citation type="journal article" date="2014" name="ISME J.">
        <title>Microbial stratification in low pH oxic and suboxic macroscopic growths along an acid mine drainage.</title>
        <authorList>
            <person name="Mendez-Garcia C."/>
            <person name="Mesa V."/>
            <person name="Sprenger R.R."/>
            <person name="Richter M."/>
            <person name="Diez M.S."/>
            <person name="Solano J."/>
            <person name="Bargiela R."/>
            <person name="Golyshina O.V."/>
            <person name="Manteca A."/>
            <person name="Ramos J.L."/>
            <person name="Gallego J.R."/>
            <person name="Llorente I."/>
            <person name="Martins Dos Santos V.A."/>
            <person name="Jensen O.N."/>
            <person name="Pelaez A.I."/>
            <person name="Sanchez J."/>
            <person name="Ferrer M."/>
        </authorList>
    </citation>
    <scope>NUCLEOTIDE SEQUENCE</scope>
</reference>
<accession>T1D102</accession>
<evidence type="ECO:0000313" key="1">
    <source>
        <dbReference type="EMBL" id="EQD76095.1"/>
    </source>
</evidence>
<proteinExistence type="predicted"/>
<organism evidence="1">
    <name type="scientific">mine drainage metagenome</name>
    <dbReference type="NCBI Taxonomy" id="410659"/>
    <lineage>
        <taxon>unclassified sequences</taxon>
        <taxon>metagenomes</taxon>
        <taxon>ecological metagenomes</taxon>
    </lineage>
</organism>